<sequence>MDCKEVKASCTTISSNLSSTMLKSGLLSPGGIEPERAFQNLLVSTPAVGIDDGVVYLQARIKFWDPKVFVLALDTRDNKLIDAVEFATERIRGTGTVYFPSNISKYIDPENRMVVPIPKGVSSRTSASQYCKGTTSQKLPRIKLRIMRRLYGPTLEELSLDDATIAT</sequence>
<proteinExistence type="predicted"/>
<evidence type="ECO:0000313" key="1">
    <source>
        <dbReference type="EMBL" id="GJM97481.1"/>
    </source>
</evidence>
<reference evidence="1" key="2">
    <citation type="submission" date="2021-12" db="EMBL/GenBank/DDBJ databases">
        <title>Resequencing data analysis of finger millet.</title>
        <authorList>
            <person name="Hatakeyama M."/>
            <person name="Aluri S."/>
            <person name="Balachadran M.T."/>
            <person name="Sivarajan S.R."/>
            <person name="Poveda L."/>
            <person name="Shimizu-Inatsugi R."/>
            <person name="Schlapbach R."/>
            <person name="Sreeman S.M."/>
            <person name="Shimizu K.K."/>
        </authorList>
    </citation>
    <scope>NUCLEOTIDE SEQUENCE</scope>
</reference>
<dbReference type="Proteomes" id="UP001054889">
    <property type="component" value="Unassembled WGS sequence"/>
</dbReference>
<dbReference type="AlphaFoldDB" id="A0AAV5CGL1"/>
<comment type="caution">
    <text evidence="1">The sequence shown here is derived from an EMBL/GenBank/DDBJ whole genome shotgun (WGS) entry which is preliminary data.</text>
</comment>
<accession>A0AAV5CGL1</accession>
<gene>
    <name evidence="1" type="primary">ga14411</name>
    <name evidence="1" type="ORF">PR202_ga14411</name>
</gene>
<name>A0AAV5CGL1_ELECO</name>
<dbReference type="EMBL" id="BQKI01000007">
    <property type="protein sequence ID" value="GJM97481.1"/>
    <property type="molecule type" value="Genomic_DNA"/>
</dbReference>
<organism evidence="1 2">
    <name type="scientific">Eleusine coracana subsp. coracana</name>
    <dbReference type="NCBI Taxonomy" id="191504"/>
    <lineage>
        <taxon>Eukaryota</taxon>
        <taxon>Viridiplantae</taxon>
        <taxon>Streptophyta</taxon>
        <taxon>Embryophyta</taxon>
        <taxon>Tracheophyta</taxon>
        <taxon>Spermatophyta</taxon>
        <taxon>Magnoliopsida</taxon>
        <taxon>Liliopsida</taxon>
        <taxon>Poales</taxon>
        <taxon>Poaceae</taxon>
        <taxon>PACMAD clade</taxon>
        <taxon>Chloridoideae</taxon>
        <taxon>Cynodonteae</taxon>
        <taxon>Eleusininae</taxon>
        <taxon>Eleusine</taxon>
    </lineage>
</organism>
<protein>
    <submittedName>
        <fullName evidence="1">Uncharacterized protein</fullName>
    </submittedName>
</protein>
<evidence type="ECO:0000313" key="2">
    <source>
        <dbReference type="Proteomes" id="UP001054889"/>
    </source>
</evidence>
<keyword evidence="2" id="KW-1185">Reference proteome</keyword>
<reference evidence="1" key="1">
    <citation type="journal article" date="2018" name="DNA Res.">
        <title>Multiple hybrid de novo genome assembly of finger millet, an orphan allotetraploid crop.</title>
        <authorList>
            <person name="Hatakeyama M."/>
            <person name="Aluri S."/>
            <person name="Balachadran M.T."/>
            <person name="Sivarajan S.R."/>
            <person name="Patrignani A."/>
            <person name="Gruter S."/>
            <person name="Poveda L."/>
            <person name="Shimizu-Inatsugi R."/>
            <person name="Baeten J."/>
            <person name="Francoijs K.J."/>
            <person name="Nataraja K.N."/>
            <person name="Reddy Y.A.N."/>
            <person name="Phadnis S."/>
            <person name="Ravikumar R.L."/>
            <person name="Schlapbach R."/>
            <person name="Sreeman S.M."/>
            <person name="Shimizu K.K."/>
        </authorList>
    </citation>
    <scope>NUCLEOTIDE SEQUENCE</scope>
</reference>